<evidence type="ECO:0000259" key="1">
    <source>
        <dbReference type="Pfam" id="PF15865"/>
    </source>
</evidence>
<proteinExistence type="predicted"/>
<dbReference type="STRING" id="136037.A0A067R269"/>
<name>A0A067R269_ZOONE</name>
<keyword evidence="4" id="KW-1185">Reference proteome</keyword>
<dbReference type="GO" id="GO:0036297">
    <property type="term" value="P:interstrand cross-link repair"/>
    <property type="evidence" value="ECO:0007669"/>
    <property type="project" value="InterPro"/>
</dbReference>
<dbReference type="InterPro" id="IPR055386">
    <property type="entry name" value="FANCA_helical"/>
</dbReference>
<evidence type="ECO:0000313" key="3">
    <source>
        <dbReference type="EMBL" id="KDR17125.1"/>
    </source>
</evidence>
<dbReference type="PANTHER" id="PTHR12047:SF2">
    <property type="entry name" value="FANCONI ANEMIA GROUP A PROTEIN"/>
    <property type="match status" value="1"/>
</dbReference>
<feature type="domain" description="Fanconi anaemia group A protein helical" evidence="2">
    <location>
        <begin position="571"/>
        <end position="650"/>
    </location>
</feature>
<dbReference type="Proteomes" id="UP000027135">
    <property type="component" value="Unassembled WGS sequence"/>
</dbReference>
<dbReference type="eggNOG" id="ENOG502QT8N">
    <property type="taxonomic scope" value="Eukaryota"/>
</dbReference>
<gene>
    <name evidence="3" type="ORF">L798_08382</name>
</gene>
<dbReference type="Pfam" id="PF15865">
    <property type="entry name" value="Fanconi_A_N"/>
    <property type="match status" value="1"/>
</dbReference>
<evidence type="ECO:0000259" key="2">
    <source>
        <dbReference type="Pfam" id="PF24781"/>
    </source>
</evidence>
<dbReference type="AlphaFoldDB" id="A0A067R269"/>
<sequence>MKKQRISTKEAIILRFIENHYNGDALKKFMDMSPRLDKNDLQFLRFLTSNEPTFNQRLNNHRETVDAILDLKSMKKSFSQVIPILQDYAERSSFLSRDSVALVTANICAKALEDYVLSSRSQCGQKSCILLELKMQNELAELTGVVKKLVTMNKFQIDSFKQKYFEMNFIPLQVLWHFHCMDLVPFTSYIYQFSCSNANRKEVIDHIKSSIVNLLCSLSGIYCPGPENASGTNEQMMDVEEIITAGTNQNNTENFVILGMKDEEDGLLQLKQCIASDLISLLLCVAQVSSSSSAGIKSCAKNCDGILENIIDRAMNNILSASLNSAPEVKIPHNHKDYLSLLLEVPTLSADILEPFLNSHFVTTLSYKPHVDVYTAISKQDAWTYKQSPAILTSIIRSMLVGLRAESVVVLKNFLQKGDVNWKLALVCVSTYVNCIPEGGSHMKGLVDWLLSKAFLNCNRSLLIASFLIARQCCAEDCAPWFPNYMSWFGTAFGHESSWASQQSFEFFIQFLTEVVPYEPPACLRVHIDKPPACPQSSFFLLGDYVTLAKTRLKDFNEKIEFGVFGPGLTTEQDIEHALTHFETHNGEIAQTVLSACLFHRQHFEQNFLRKLLAPRVIPDTPDIKAKFINKLHSMGKISHSVYTKYQETCRAEARIFQG</sequence>
<protein>
    <submittedName>
        <fullName evidence="3">Fanconi anemia group A protein-like protein</fullName>
    </submittedName>
</protein>
<dbReference type="InParanoid" id="A0A067R269"/>
<feature type="domain" description="Fanconi anaemia group A protein N-terminal" evidence="1">
    <location>
        <begin position="236"/>
        <end position="555"/>
    </location>
</feature>
<accession>A0A067R269</accession>
<dbReference type="GO" id="GO:0043240">
    <property type="term" value="C:Fanconi anaemia nuclear complex"/>
    <property type="evidence" value="ECO:0007669"/>
    <property type="project" value="InterPro"/>
</dbReference>
<reference evidence="3 4" key="1">
    <citation type="journal article" date="2014" name="Nat. Commun.">
        <title>Molecular traces of alternative social organization in a termite genome.</title>
        <authorList>
            <person name="Terrapon N."/>
            <person name="Li C."/>
            <person name="Robertson H.M."/>
            <person name="Ji L."/>
            <person name="Meng X."/>
            <person name="Booth W."/>
            <person name="Chen Z."/>
            <person name="Childers C.P."/>
            <person name="Glastad K.M."/>
            <person name="Gokhale K."/>
            <person name="Gowin J."/>
            <person name="Gronenberg W."/>
            <person name="Hermansen R.A."/>
            <person name="Hu H."/>
            <person name="Hunt B.G."/>
            <person name="Huylmans A.K."/>
            <person name="Khalil S.M."/>
            <person name="Mitchell R.D."/>
            <person name="Munoz-Torres M.C."/>
            <person name="Mustard J.A."/>
            <person name="Pan H."/>
            <person name="Reese J.T."/>
            <person name="Scharf M.E."/>
            <person name="Sun F."/>
            <person name="Vogel H."/>
            <person name="Xiao J."/>
            <person name="Yang W."/>
            <person name="Yang Z."/>
            <person name="Yang Z."/>
            <person name="Zhou J."/>
            <person name="Zhu J."/>
            <person name="Brent C.S."/>
            <person name="Elsik C.G."/>
            <person name="Goodisman M.A."/>
            <person name="Liberles D.A."/>
            <person name="Roe R.M."/>
            <person name="Vargo E.L."/>
            <person name="Vilcinskas A."/>
            <person name="Wang J."/>
            <person name="Bornberg-Bauer E."/>
            <person name="Korb J."/>
            <person name="Zhang G."/>
            <person name="Liebig J."/>
        </authorList>
    </citation>
    <scope>NUCLEOTIDE SEQUENCE [LARGE SCALE GENOMIC DNA]</scope>
    <source>
        <tissue evidence="3">Whole organism</tissue>
    </source>
</reference>
<evidence type="ECO:0000313" key="4">
    <source>
        <dbReference type="Proteomes" id="UP000027135"/>
    </source>
</evidence>
<dbReference type="Pfam" id="PF24781">
    <property type="entry name" value="FANCA_helical"/>
    <property type="match status" value="1"/>
</dbReference>
<organism evidence="3 4">
    <name type="scientific">Zootermopsis nevadensis</name>
    <name type="common">Dampwood termite</name>
    <dbReference type="NCBI Taxonomy" id="136037"/>
    <lineage>
        <taxon>Eukaryota</taxon>
        <taxon>Metazoa</taxon>
        <taxon>Ecdysozoa</taxon>
        <taxon>Arthropoda</taxon>
        <taxon>Hexapoda</taxon>
        <taxon>Insecta</taxon>
        <taxon>Pterygota</taxon>
        <taxon>Neoptera</taxon>
        <taxon>Polyneoptera</taxon>
        <taxon>Dictyoptera</taxon>
        <taxon>Blattodea</taxon>
        <taxon>Blattoidea</taxon>
        <taxon>Termitoidae</taxon>
        <taxon>Termopsidae</taxon>
        <taxon>Zootermopsis</taxon>
    </lineage>
</organism>
<dbReference type="PANTHER" id="PTHR12047">
    <property type="entry name" value="FANCONI ANEMIA GROUP A PROTEIN"/>
    <property type="match status" value="1"/>
</dbReference>
<dbReference type="OrthoDB" id="2287188at2759"/>
<dbReference type="InterPro" id="IPR003516">
    <property type="entry name" value="FANCA"/>
</dbReference>
<dbReference type="EMBL" id="KK852751">
    <property type="protein sequence ID" value="KDR17125.1"/>
    <property type="molecule type" value="Genomic_DNA"/>
</dbReference>
<dbReference type="InterPro" id="IPR031729">
    <property type="entry name" value="Fanconi_A_N"/>
</dbReference>